<evidence type="ECO:0000313" key="3">
    <source>
        <dbReference type="Proteomes" id="UP000633814"/>
    </source>
</evidence>
<protein>
    <submittedName>
        <fullName evidence="2">Uncharacterized protein</fullName>
    </submittedName>
</protein>
<keyword evidence="3" id="KW-1185">Reference proteome</keyword>
<evidence type="ECO:0000313" key="2">
    <source>
        <dbReference type="EMBL" id="MCB5227043.1"/>
    </source>
</evidence>
<organism evidence="2 3">
    <name type="scientific">Alishewanella maricola</name>
    <dbReference type="NCBI Taxonomy" id="2795740"/>
    <lineage>
        <taxon>Bacteria</taxon>
        <taxon>Pseudomonadati</taxon>
        <taxon>Pseudomonadota</taxon>
        <taxon>Gammaproteobacteria</taxon>
        <taxon>Alteromonadales</taxon>
        <taxon>Alteromonadaceae</taxon>
        <taxon>Alishewanella</taxon>
    </lineage>
</organism>
<accession>A0ABS8C3Y4</accession>
<comment type="caution">
    <text evidence="2">The sequence shown here is derived from an EMBL/GenBank/DDBJ whole genome shotgun (WGS) entry which is preliminary data.</text>
</comment>
<sequence length="103" mass="10855">MKSEIITINVAQTAKTLSFLAALISSLIAVIGIVSLAAGVETTIAFSYIISITVNSNGGKLFLFLCLPVLTFAATYISVAIFCIAYNFVAKKTGGIAFQTKLQ</sequence>
<name>A0ABS8C3Y4_9ALTE</name>
<keyword evidence="1" id="KW-0812">Transmembrane</keyword>
<proteinExistence type="predicted"/>
<keyword evidence="1" id="KW-0472">Membrane</keyword>
<dbReference type="EMBL" id="JAEINI020000005">
    <property type="protein sequence ID" value="MCB5227043.1"/>
    <property type="molecule type" value="Genomic_DNA"/>
</dbReference>
<keyword evidence="1" id="KW-1133">Transmembrane helix</keyword>
<dbReference type="RefSeq" id="WP_226751106.1">
    <property type="nucleotide sequence ID" value="NZ_JAEINI020000005.1"/>
</dbReference>
<reference evidence="2 3" key="1">
    <citation type="submission" date="2021-10" db="EMBL/GenBank/DDBJ databases">
        <title>Alishewanella koreense sp. nov. isolated from seawater of southwestern coast in South Korea and the proposal for the reclassification of Rheinheimera perlucida and Rheinheimera tuosuensis as Arsukibacterium perlucida and Arsukibacterium tuosuensis.</title>
        <authorList>
            <person name="Kim K.H."/>
            <person name="Ruan W."/>
            <person name="Kim K.R."/>
            <person name="Baek J.H."/>
            <person name="Jeon C.O."/>
        </authorList>
    </citation>
    <scope>NUCLEOTIDE SEQUENCE [LARGE SCALE GENOMIC DNA]</scope>
    <source>
        <strain evidence="2 3">16-MA</strain>
    </source>
</reference>
<feature type="transmembrane region" description="Helical" evidence="1">
    <location>
        <begin position="20"/>
        <end position="50"/>
    </location>
</feature>
<feature type="transmembrane region" description="Helical" evidence="1">
    <location>
        <begin position="62"/>
        <end position="89"/>
    </location>
</feature>
<dbReference type="Proteomes" id="UP000633814">
    <property type="component" value="Unassembled WGS sequence"/>
</dbReference>
<gene>
    <name evidence="2" type="ORF">JAO78_009480</name>
</gene>
<evidence type="ECO:0000256" key="1">
    <source>
        <dbReference type="SAM" id="Phobius"/>
    </source>
</evidence>